<dbReference type="InterPro" id="IPR038872">
    <property type="entry name" value="Put_GTT3"/>
</dbReference>
<comment type="caution">
    <text evidence="4">The sequence shown here is derived from an EMBL/GenBank/DDBJ whole genome shotgun (WGS) entry which is preliminary data.</text>
</comment>
<evidence type="ECO:0000256" key="1">
    <source>
        <dbReference type="SAM" id="MobiDB-lite"/>
    </source>
</evidence>
<proteinExistence type="predicted"/>
<reference evidence="4 5" key="1">
    <citation type="submission" date="2024-03" db="EMBL/GenBank/DDBJ databases">
        <title>Genome-scale model development and genomic sequencing of the oleaginous clade Lipomyces.</title>
        <authorList>
            <consortium name="Lawrence Berkeley National Laboratory"/>
            <person name="Czajka J.J."/>
            <person name="Han Y."/>
            <person name="Kim J."/>
            <person name="Mondo S.J."/>
            <person name="Hofstad B.A."/>
            <person name="Robles A."/>
            <person name="Haridas S."/>
            <person name="Riley R."/>
            <person name="LaButti K."/>
            <person name="Pangilinan J."/>
            <person name="Andreopoulos W."/>
            <person name="Lipzen A."/>
            <person name="Yan J."/>
            <person name="Wang M."/>
            <person name="Ng V."/>
            <person name="Grigoriev I.V."/>
            <person name="Spatafora J.W."/>
            <person name="Magnuson J.K."/>
            <person name="Baker S.E."/>
            <person name="Pomraning K.R."/>
        </authorList>
    </citation>
    <scope>NUCLEOTIDE SEQUENCE [LARGE SCALE GENOMIC DNA]</scope>
    <source>
        <strain evidence="4 5">Phaff 52-87</strain>
    </source>
</reference>
<evidence type="ECO:0000313" key="4">
    <source>
        <dbReference type="EMBL" id="KAK7203697.1"/>
    </source>
</evidence>
<keyword evidence="5" id="KW-1185">Reference proteome</keyword>
<dbReference type="PANTHER" id="PTHR41807">
    <property type="entry name" value="GLUTATHIONE TRANSFERASE 3"/>
    <property type="match status" value="1"/>
</dbReference>
<feature type="compositionally biased region" description="Low complexity" evidence="1">
    <location>
        <begin position="91"/>
        <end position="108"/>
    </location>
</feature>
<dbReference type="Proteomes" id="UP001498771">
    <property type="component" value="Unassembled WGS sequence"/>
</dbReference>
<dbReference type="RefSeq" id="XP_064766730.1">
    <property type="nucleotide sequence ID" value="XM_064913399.1"/>
</dbReference>
<dbReference type="GeneID" id="90038911"/>
<organism evidence="4 5">
    <name type="scientific">Myxozyma melibiosi</name>
    <dbReference type="NCBI Taxonomy" id="54550"/>
    <lineage>
        <taxon>Eukaryota</taxon>
        <taxon>Fungi</taxon>
        <taxon>Dikarya</taxon>
        <taxon>Ascomycota</taxon>
        <taxon>Saccharomycotina</taxon>
        <taxon>Lipomycetes</taxon>
        <taxon>Lipomycetales</taxon>
        <taxon>Lipomycetaceae</taxon>
        <taxon>Myxozyma</taxon>
    </lineage>
</organism>
<sequence>MISTSRIAALKKKDLVDLASQLGVETDGFKTDLEGRIARALSQNSERMRNDARFSQFYRVTSSPYALSRPRKSLVTVSPDKKPLSPRSPFTSVLTSKSTPSPSPLSASDSEESSESGEEGSHYWAALKSKLSSYYSSAGDAVSTSTEYSVTTAQQSGLKLREKVSSVAAIDKLVAFYELFLIVKEQFPLSYKVDYIAIPFADYKLTTPTVHLPEPFAASTYKPVWEPFVFWALYFVAIPLVLSFFINFTSSKSTPAKARRTFDPVTFNIVKLLSAYLLFVKLSTVTDSFVAGSTVVTASHPTSSKVPFAASASLISAVLGNIPFVGSAIGTLAAIYSAILIK</sequence>
<evidence type="ECO:0000313" key="5">
    <source>
        <dbReference type="Proteomes" id="UP001498771"/>
    </source>
</evidence>
<evidence type="ECO:0000259" key="3">
    <source>
        <dbReference type="PROSITE" id="PS50800"/>
    </source>
</evidence>
<keyword evidence="2" id="KW-0472">Membrane</keyword>
<gene>
    <name evidence="4" type="ORF">BZA70DRAFT_283198</name>
</gene>
<accession>A0ABR1F1K8</accession>
<feature type="region of interest" description="Disordered" evidence="1">
    <location>
        <begin position="69"/>
        <end position="119"/>
    </location>
</feature>
<evidence type="ECO:0000256" key="2">
    <source>
        <dbReference type="SAM" id="Phobius"/>
    </source>
</evidence>
<dbReference type="PROSITE" id="PS50800">
    <property type="entry name" value="SAP"/>
    <property type="match status" value="1"/>
</dbReference>
<feature type="domain" description="SAP" evidence="3">
    <location>
        <begin position="7"/>
        <end position="41"/>
    </location>
</feature>
<keyword evidence="2" id="KW-1133">Transmembrane helix</keyword>
<feature type="transmembrane region" description="Helical" evidence="2">
    <location>
        <begin position="314"/>
        <end position="341"/>
    </location>
</feature>
<dbReference type="PANTHER" id="PTHR41807:SF1">
    <property type="entry name" value="GLUTATHIONE TRANSFERASE 3"/>
    <property type="match status" value="1"/>
</dbReference>
<protein>
    <recommendedName>
        <fullName evidence="3">SAP domain-containing protein</fullName>
    </recommendedName>
</protein>
<keyword evidence="2" id="KW-0812">Transmembrane</keyword>
<dbReference type="InterPro" id="IPR003034">
    <property type="entry name" value="SAP_dom"/>
</dbReference>
<name>A0ABR1F1K8_9ASCO</name>
<dbReference type="EMBL" id="JBBJBU010000011">
    <property type="protein sequence ID" value="KAK7203697.1"/>
    <property type="molecule type" value="Genomic_DNA"/>
</dbReference>
<feature type="compositionally biased region" description="Acidic residues" evidence="1">
    <location>
        <begin position="109"/>
        <end position="118"/>
    </location>
</feature>
<feature type="transmembrane region" description="Helical" evidence="2">
    <location>
        <begin position="228"/>
        <end position="249"/>
    </location>
</feature>